<dbReference type="SUPFAM" id="SSF51905">
    <property type="entry name" value="FAD/NAD(P)-binding domain"/>
    <property type="match status" value="1"/>
</dbReference>
<feature type="active site" description="Proton acceptor" evidence="2">
    <location>
        <position position="663"/>
    </location>
</feature>
<dbReference type="InterPro" id="IPR036188">
    <property type="entry name" value="FAD/NAD-bd_sf"/>
</dbReference>
<comment type="caution">
    <text evidence="7">The sequence shown here is derived from an EMBL/GenBank/DDBJ whole genome shotgun (WGS) entry which is preliminary data.</text>
</comment>
<proteinExistence type="inferred from homology"/>
<dbReference type="Proteomes" id="UP000076874">
    <property type="component" value="Unassembled WGS sequence"/>
</dbReference>
<dbReference type="InterPro" id="IPR012132">
    <property type="entry name" value="GMC_OxRdtase"/>
</dbReference>
<sequence>MWPFARAYPERCSADIDGKTFDYIVVGGGTAGCVLASRLSEDPGVSVLLLERGPLNDRFWTRIPLLTQNYAFSWLPGVTDRYSEPIAACNDRRFPLPTGEALGGTTRLNGLLVTRGVPAGYNEWADSLGLADWGWDAVEPYFRKLETALSDPDKAYRGHHGPLINKRTDLVYQAYSYLAKACAALGLPVEDDCNAPSASAQGYFRLDAAVDTDGTRMSAQRAYLSKRLARQRQRHLTICTNTAATRLQIDATAGRVTGVYATPATKRKDAQNQKIALASARREVIVCGGAFRSPQLLLLRDHLTEMGIEVVRDVPAVGANLADHFAVPIMVELPAKDTVHKMLRPLYGLWTFLLYLLFGKGLLSLPTNAATIFVQTSSLDEATYTVRSRQQQTTHNTDGGSSSSSRGSNSLPAATVDTMDASMPGNIPDVEIMLNPVNCINRGLRGRAYLTFFTTLVQTCVAGRLQLASATDPFAHPAVTYPFLASAADWARMRTAVRFAMRLAREFADHVGYLHPAALTVAPGMDMAELAVLVRLDDGAQPAASAPESANVPVAPARQGEARPRHVDDADGAIQPVANNTALLRALRLGPVQRTWQTVTDAEIDAYMKQVAQSSLHFASTCRMSNDAVGARAGVVDARLRVHGLANLRIADASVFPRIPSAHTMAPTLMVAERCADFIKRDLAASKAA</sequence>
<evidence type="ECO:0000259" key="5">
    <source>
        <dbReference type="Pfam" id="PF00732"/>
    </source>
</evidence>
<dbReference type="STRING" id="1081102.A0A167UPT5"/>
<evidence type="ECO:0000256" key="4">
    <source>
        <dbReference type="SAM" id="MobiDB-lite"/>
    </source>
</evidence>
<reference evidence="7 8" key="1">
    <citation type="journal article" date="2016" name="Genome Biol. Evol.">
        <title>Divergent and convergent evolution of fungal pathogenicity.</title>
        <authorList>
            <person name="Shang Y."/>
            <person name="Xiao G."/>
            <person name="Zheng P."/>
            <person name="Cen K."/>
            <person name="Zhan S."/>
            <person name="Wang C."/>
        </authorList>
    </citation>
    <scope>NUCLEOTIDE SEQUENCE [LARGE SCALE GENOMIC DNA]</scope>
    <source>
        <strain evidence="7 8">RCEF 264</strain>
    </source>
</reference>
<dbReference type="PANTHER" id="PTHR11552:SF219">
    <property type="entry name" value="GLUCOSE-METHANOL-CHOLINE OXIDOREDUCTASE N-TERMINAL DOMAIN-CONTAINING PROTEIN"/>
    <property type="match status" value="1"/>
</dbReference>
<comment type="similarity">
    <text evidence="1">Belongs to the GMC oxidoreductase family.</text>
</comment>
<feature type="active site" description="Proton donor" evidence="2">
    <location>
        <position position="617"/>
    </location>
</feature>
<dbReference type="PANTHER" id="PTHR11552">
    <property type="entry name" value="GLUCOSE-METHANOL-CHOLINE GMC OXIDOREDUCTASE"/>
    <property type="match status" value="1"/>
</dbReference>
<name>A0A167UPT5_9HYPO</name>
<evidence type="ECO:0000256" key="1">
    <source>
        <dbReference type="ARBA" id="ARBA00010790"/>
    </source>
</evidence>
<evidence type="ECO:0000259" key="6">
    <source>
        <dbReference type="Pfam" id="PF05199"/>
    </source>
</evidence>
<feature type="domain" description="Glucose-methanol-choline oxidoreductase N-terminal" evidence="5">
    <location>
        <begin position="21"/>
        <end position="325"/>
    </location>
</feature>
<dbReference type="GO" id="GO:0016614">
    <property type="term" value="F:oxidoreductase activity, acting on CH-OH group of donors"/>
    <property type="evidence" value="ECO:0007669"/>
    <property type="project" value="InterPro"/>
</dbReference>
<dbReference type="OrthoDB" id="269227at2759"/>
<evidence type="ECO:0000256" key="3">
    <source>
        <dbReference type="PIRSR" id="PIRSR000137-2"/>
    </source>
</evidence>
<dbReference type="Pfam" id="PF05199">
    <property type="entry name" value="GMC_oxred_C"/>
    <property type="match status" value="1"/>
</dbReference>
<evidence type="ECO:0000313" key="8">
    <source>
        <dbReference type="Proteomes" id="UP000076874"/>
    </source>
</evidence>
<dbReference type="Gene3D" id="3.50.50.60">
    <property type="entry name" value="FAD/NAD(P)-binding domain"/>
    <property type="match status" value="2"/>
</dbReference>
<comment type="cofactor">
    <cofactor evidence="3">
        <name>FAD</name>
        <dbReference type="ChEBI" id="CHEBI:57692"/>
    </cofactor>
</comment>
<evidence type="ECO:0000313" key="7">
    <source>
        <dbReference type="EMBL" id="OAA61784.1"/>
    </source>
</evidence>
<feature type="compositionally biased region" description="Polar residues" evidence="4">
    <location>
        <begin position="385"/>
        <end position="398"/>
    </location>
</feature>
<protein>
    <submittedName>
        <fullName evidence="7">Glucose-methanol-choline oxidoreductase</fullName>
    </submittedName>
</protein>
<dbReference type="EMBL" id="AZHD01000007">
    <property type="protein sequence ID" value="OAA61784.1"/>
    <property type="molecule type" value="Genomic_DNA"/>
</dbReference>
<dbReference type="PIRSF" id="PIRSF000137">
    <property type="entry name" value="Alcohol_oxidase"/>
    <property type="match status" value="1"/>
</dbReference>
<dbReference type="SUPFAM" id="SSF54373">
    <property type="entry name" value="FAD-linked reductases, C-terminal domain"/>
    <property type="match status" value="1"/>
</dbReference>
<keyword evidence="3" id="KW-0274">FAD</keyword>
<feature type="region of interest" description="Disordered" evidence="4">
    <location>
        <begin position="385"/>
        <end position="415"/>
    </location>
</feature>
<dbReference type="GO" id="GO:0050660">
    <property type="term" value="F:flavin adenine dinucleotide binding"/>
    <property type="evidence" value="ECO:0007669"/>
    <property type="project" value="InterPro"/>
</dbReference>
<dbReference type="InterPro" id="IPR007867">
    <property type="entry name" value="GMC_OxRtase_C"/>
</dbReference>
<dbReference type="AlphaFoldDB" id="A0A167UPT5"/>
<keyword evidence="3" id="KW-0285">Flavoprotein</keyword>
<gene>
    <name evidence="7" type="ORF">SPI_04643</name>
</gene>
<organism evidence="7 8">
    <name type="scientific">Niveomyces insectorum RCEF 264</name>
    <dbReference type="NCBI Taxonomy" id="1081102"/>
    <lineage>
        <taxon>Eukaryota</taxon>
        <taxon>Fungi</taxon>
        <taxon>Dikarya</taxon>
        <taxon>Ascomycota</taxon>
        <taxon>Pezizomycotina</taxon>
        <taxon>Sordariomycetes</taxon>
        <taxon>Hypocreomycetidae</taxon>
        <taxon>Hypocreales</taxon>
        <taxon>Cordycipitaceae</taxon>
        <taxon>Niveomyces</taxon>
    </lineage>
</organism>
<accession>A0A167UPT5</accession>
<dbReference type="InterPro" id="IPR000172">
    <property type="entry name" value="GMC_OxRdtase_N"/>
</dbReference>
<feature type="binding site" evidence="3">
    <location>
        <position position="105"/>
    </location>
    <ligand>
        <name>FAD</name>
        <dbReference type="ChEBI" id="CHEBI:57692"/>
    </ligand>
</feature>
<dbReference type="PROSITE" id="PS51257">
    <property type="entry name" value="PROKAR_LIPOPROTEIN"/>
    <property type="match status" value="1"/>
</dbReference>
<keyword evidence="8" id="KW-1185">Reference proteome</keyword>
<feature type="compositionally biased region" description="Low complexity" evidence="4">
    <location>
        <begin position="399"/>
        <end position="410"/>
    </location>
</feature>
<feature type="domain" description="Glucose-methanol-choline oxidoreductase C-terminal" evidence="6">
    <location>
        <begin position="463"/>
        <end position="672"/>
    </location>
</feature>
<evidence type="ECO:0000256" key="2">
    <source>
        <dbReference type="PIRSR" id="PIRSR000137-1"/>
    </source>
</evidence>
<dbReference type="Pfam" id="PF00732">
    <property type="entry name" value="GMC_oxred_N"/>
    <property type="match status" value="1"/>
</dbReference>
<dbReference type="Gene3D" id="3.30.560.10">
    <property type="entry name" value="Glucose Oxidase, domain 3"/>
    <property type="match status" value="2"/>
</dbReference>